<gene>
    <name evidence="3" type="ORF">DFR38_11638</name>
</gene>
<feature type="domain" description="Glycosyltransferase 2-like" evidence="2">
    <location>
        <begin position="29"/>
        <end position="190"/>
    </location>
</feature>
<dbReference type="EMBL" id="QJKC01000016">
    <property type="protein sequence ID" value="PXX42928.1"/>
    <property type="molecule type" value="Genomic_DNA"/>
</dbReference>
<name>A0A318J726_9NEIS</name>
<dbReference type="InterPro" id="IPR029044">
    <property type="entry name" value="Nucleotide-diphossugar_trans"/>
</dbReference>
<dbReference type="PANTHER" id="PTHR48090">
    <property type="entry name" value="UNDECAPRENYL-PHOSPHATE 4-DEOXY-4-FORMAMIDO-L-ARABINOSE TRANSFERASE-RELATED"/>
    <property type="match status" value="1"/>
</dbReference>
<accession>A0A318J726</accession>
<dbReference type="PANTHER" id="PTHR48090:SF8">
    <property type="entry name" value="GLYCOSYLTRANSFERASE CSBB-RELATED"/>
    <property type="match status" value="1"/>
</dbReference>
<dbReference type="Gene3D" id="3.90.550.10">
    <property type="entry name" value="Spore Coat Polysaccharide Biosynthesis Protein SpsA, Chain A"/>
    <property type="match status" value="1"/>
</dbReference>
<dbReference type="GO" id="GO:0005886">
    <property type="term" value="C:plasma membrane"/>
    <property type="evidence" value="ECO:0007669"/>
    <property type="project" value="TreeGrafter"/>
</dbReference>
<dbReference type="AlphaFoldDB" id="A0A318J726"/>
<dbReference type="InterPro" id="IPR050256">
    <property type="entry name" value="Glycosyltransferase_2"/>
</dbReference>
<reference evidence="3 4" key="1">
    <citation type="submission" date="2018-05" db="EMBL/GenBank/DDBJ databases">
        <title>Genomic Encyclopedia of Type Strains, Phase IV (KMG-IV): sequencing the most valuable type-strain genomes for metagenomic binning, comparative biology and taxonomic classification.</title>
        <authorList>
            <person name="Goeker M."/>
        </authorList>
    </citation>
    <scope>NUCLEOTIDE SEQUENCE [LARGE SCALE GENOMIC DNA]</scope>
    <source>
        <strain evidence="3 4">DSM 25134</strain>
    </source>
</reference>
<feature type="transmembrane region" description="Helical" evidence="1">
    <location>
        <begin position="290"/>
        <end position="310"/>
    </location>
</feature>
<sequence length="336" mass="37780">MTATPPSAFVPPYLLQQRAADRPADPLVSCILPAYNESENIVPMLQTLHGLLSEAGFRHEFIVVDDGSRDNTVEQVMSQIELLPVTLLQLSRNFGKELALTAGIDHAHGDVAVLIDSDFQHPPEMVPEFLRQWRAGYDMVYSVRSSRDNETLGKRLFTRVFYTLLNSGARHKIPENTQDFRVMDRCVLEALRQMPERNRFMKGLYNWVGFTQLPVETHTKERRAGKSSFNFFSLLNLGLTGLTAFSNVPLRMWTLIGSAISLASILYASWELIHTLLFGNDQPGWPTLAVAVSFLGGVQLLSIGILGEYIGRIFSEVKQRPIYLLSRVSRSGQDKP</sequence>
<dbReference type="Proteomes" id="UP000248395">
    <property type="component" value="Unassembled WGS sequence"/>
</dbReference>
<keyword evidence="3" id="KW-0808">Transferase</keyword>
<evidence type="ECO:0000256" key="1">
    <source>
        <dbReference type="SAM" id="Phobius"/>
    </source>
</evidence>
<keyword evidence="4" id="KW-1185">Reference proteome</keyword>
<protein>
    <submittedName>
        <fullName evidence="3">Glycosyltransferase involved in cell wall biosynthesis</fullName>
    </submittedName>
</protein>
<feature type="transmembrane region" description="Helical" evidence="1">
    <location>
        <begin position="228"/>
        <end position="245"/>
    </location>
</feature>
<keyword evidence="1" id="KW-0472">Membrane</keyword>
<dbReference type="InterPro" id="IPR001173">
    <property type="entry name" value="Glyco_trans_2-like"/>
</dbReference>
<dbReference type="SUPFAM" id="SSF53448">
    <property type="entry name" value="Nucleotide-diphospho-sugar transferases"/>
    <property type="match status" value="1"/>
</dbReference>
<evidence type="ECO:0000313" key="3">
    <source>
        <dbReference type="EMBL" id="PXX42928.1"/>
    </source>
</evidence>
<evidence type="ECO:0000313" key="4">
    <source>
        <dbReference type="Proteomes" id="UP000248395"/>
    </source>
</evidence>
<dbReference type="Pfam" id="PF00535">
    <property type="entry name" value="Glycos_transf_2"/>
    <property type="match status" value="1"/>
</dbReference>
<keyword evidence="1" id="KW-1133">Transmembrane helix</keyword>
<feature type="transmembrane region" description="Helical" evidence="1">
    <location>
        <begin position="252"/>
        <end position="270"/>
    </location>
</feature>
<dbReference type="CDD" id="cd04187">
    <property type="entry name" value="DPM1_like_bac"/>
    <property type="match status" value="1"/>
</dbReference>
<comment type="caution">
    <text evidence="3">The sequence shown here is derived from an EMBL/GenBank/DDBJ whole genome shotgun (WGS) entry which is preliminary data.</text>
</comment>
<evidence type="ECO:0000259" key="2">
    <source>
        <dbReference type="Pfam" id="PF00535"/>
    </source>
</evidence>
<proteinExistence type="predicted"/>
<organism evidence="3 4">
    <name type="scientific">Aquitalea magnusonii</name>
    <dbReference type="NCBI Taxonomy" id="332411"/>
    <lineage>
        <taxon>Bacteria</taxon>
        <taxon>Pseudomonadati</taxon>
        <taxon>Pseudomonadota</taxon>
        <taxon>Betaproteobacteria</taxon>
        <taxon>Neisseriales</taxon>
        <taxon>Chromobacteriaceae</taxon>
        <taxon>Aquitalea</taxon>
    </lineage>
</organism>
<dbReference type="GO" id="GO:0016740">
    <property type="term" value="F:transferase activity"/>
    <property type="evidence" value="ECO:0007669"/>
    <property type="project" value="UniProtKB-KW"/>
</dbReference>
<keyword evidence="1" id="KW-0812">Transmembrane</keyword>
<dbReference type="RefSeq" id="WP_059287105.1">
    <property type="nucleotide sequence ID" value="NZ_LNQU01000149.1"/>
</dbReference>
<dbReference type="OrthoDB" id="9811884at2"/>